<dbReference type="GO" id="GO:0043822">
    <property type="term" value="F:ribonuclease M5 activity"/>
    <property type="evidence" value="ECO:0007669"/>
    <property type="project" value="UniProtKB-EC"/>
</dbReference>
<dbReference type="AlphaFoldDB" id="A0A2N0UQU8"/>
<dbReference type="Pfam" id="PF13331">
    <property type="entry name" value="DUF4093"/>
    <property type="match status" value="1"/>
</dbReference>
<evidence type="ECO:0000313" key="3">
    <source>
        <dbReference type="Proteomes" id="UP000233425"/>
    </source>
</evidence>
<sequence>MLKIREAVIVEGRYDKIKLSSIVDAPIIETNGFRVFSDKEKQSLIRKIAETRGILIMTDSDGAGFVIRNFLKGSVDNSKIKNCYIPQIKGKEKRKIKGGKEGLLGVEGVSDEVIINAIRKSGAEIIGEENNIPERKITKADLFVLGLTGTENSEINRKKILKKLGLPSYLSTNAFLTAINCLYSLEELKSML</sequence>
<evidence type="ECO:0000313" key="2">
    <source>
        <dbReference type="EMBL" id="PKD29329.1"/>
    </source>
</evidence>
<organism evidence="2 3">
    <name type="scientific">Ruminococcus bromii</name>
    <dbReference type="NCBI Taxonomy" id="40518"/>
    <lineage>
        <taxon>Bacteria</taxon>
        <taxon>Bacillati</taxon>
        <taxon>Bacillota</taxon>
        <taxon>Clostridia</taxon>
        <taxon>Eubacteriales</taxon>
        <taxon>Oscillospiraceae</taxon>
        <taxon>Ruminococcus</taxon>
    </lineage>
</organism>
<comment type="caution">
    <text evidence="2">The sequence shown here is derived from an EMBL/GenBank/DDBJ whole genome shotgun (WGS) entry which is preliminary data.</text>
</comment>
<dbReference type="GO" id="GO:0006364">
    <property type="term" value="P:rRNA processing"/>
    <property type="evidence" value="ECO:0007669"/>
    <property type="project" value="TreeGrafter"/>
</dbReference>
<dbReference type="Pfam" id="PF01751">
    <property type="entry name" value="Toprim"/>
    <property type="match status" value="1"/>
</dbReference>
<dbReference type="PANTHER" id="PTHR39156">
    <property type="entry name" value="RIBONUCLEASE M5"/>
    <property type="match status" value="1"/>
</dbReference>
<dbReference type="Proteomes" id="UP000233425">
    <property type="component" value="Unassembled WGS sequence"/>
</dbReference>
<dbReference type="SMART" id="SM00493">
    <property type="entry name" value="TOPRIM"/>
    <property type="match status" value="1"/>
</dbReference>
<feature type="domain" description="Toprim" evidence="1">
    <location>
        <begin position="5"/>
        <end position="80"/>
    </location>
</feature>
<dbReference type="Gene3D" id="3.40.1360.10">
    <property type="match status" value="1"/>
</dbReference>
<reference evidence="2" key="1">
    <citation type="journal article" date="2018" name="Environ. Microbiol.">
        <title>Sporulation capability and amylosome conservation among diverse human colonic and rumen isolates of the keystone starch-degrader Ruminococcus bromii.</title>
        <authorList>
            <person name="Mukhopadhya I."/>
            <person name="Morais S."/>
            <person name="Laverde-Gomez J."/>
            <person name="Sheridan P.O."/>
            <person name="Walker A.W."/>
            <person name="Kelly W."/>
            <person name="Klieve A.V."/>
            <person name="Ouwerkerk D."/>
            <person name="Duncan S.H."/>
            <person name="Louis P."/>
            <person name="Koropatkin N."/>
            <person name="Cockburn D."/>
            <person name="Kibler R."/>
            <person name="Cooper P.J."/>
            <person name="Sandoval C."/>
            <person name="Crost E."/>
            <person name="Juge N."/>
            <person name="Bayer E.A."/>
            <person name="Flint H.J."/>
        </authorList>
    </citation>
    <scope>NUCLEOTIDE SEQUENCE [LARGE SCALE GENOMIC DNA]</scope>
    <source>
        <strain evidence="2">ATCC 27255</strain>
    </source>
</reference>
<proteinExistence type="predicted"/>
<gene>
    <name evidence="2" type="primary">rnmV</name>
    <name evidence="2" type="ORF">RBATCC27255_01156</name>
</gene>
<dbReference type="SUPFAM" id="SSF110455">
    <property type="entry name" value="Toprim domain"/>
    <property type="match status" value="1"/>
</dbReference>
<dbReference type="InterPro" id="IPR006171">
    <property type="entry name" value="TOPRIM_dom"/>
</dbReference>
<keyword evidence="3" id="KW-1185">Reference proteome</keyword>
<dbReference type="EMBL" id="NNSR01000056">
    <property type="protein sequence ID" value="PKD29329.1"/>
    <property type="molecule type" value="Genomic_DNA"/>
</dbReference>
<dbReference type="InterPro" id="IPR025156">
    <property type="entry name" value="RNase_M5_C"/>
</dbReference>
<dbReference type="RefSeq" id="WP_101029210.1">
    <property type="nucleotide sequence ID" value="NZ_CABMMZ010000056.1"/>
</dbReference>
<name>A0A2N0UQU8_9FIRM</name>
<dbReference type="PANTHER" id="PTHR39156:SF1">
    <property type="entry name" value="RIBONUCLEASE M5"/>
    <property type="match status" value="1"/>
</dbReference>
<evidence type="ECO:0000259" key="1">
    <source>
        <dbReference type="SMART" id="SM00493"/>
    </source>
</evidence>
<protein>
    <submittedName>
        <fullName evidence="2">Ribonuclease M5</fullName>
        <ecNumber evidence="2">3.1.26.8</ecNumber>
    </submittedName>
</protein>
<keyword evidence="2" id="KW-0378">Hydrolase</keyword>
<dbReference type="EC" id="3.1.26.8" evidence="2"/>
<accession>A0A2N0UQU8</accession>